<sequence length="35" mass="4166">GGARHLCRRDRDRQRIVRHPHRQVRDRPAGPAGRR</sequence>
<protein>
    <submittedName>
        <fullName evidence="2">Polyribonucleotide nucleotidyltransferase</fullName>
        <ecNumber evidence="2">2.7.7.8</ecNumber>
    </submittedName>
</protein>
<proteinExistence type="predicted"/>
<organism evidence="2">
    <name type="scientific">uncultured Nocardioidaceae bacterium</name>
    <dbReference type="NCBI Taxonomy" id="253824"/>
    <lineage>
        <taxon>Bacteria</taxon>
        <taxon>Bacillati</taxon>
        <taxon>Actinomycetota</taxon>
        <taxon>Actinomycetes</taxon>
        <taxon>Propionibacteriales</taxon>
        <taxon>Nocardioidaceae</taxon>
        <taxon>environmental samples</taxon>
    </lineage>
</organism>
<dbReference type="AlphaFoldDB" id="A0A6J4LQJ4"/>
<keyword evidence="2" id="KW-0808">Transferase</keyword>
<name>A0A6J4LQJ4_9ACTN</name>
<feature type="non-terminal residue" evidence="2">
    <location>
        <position position="35"/>
    </location>
</feature>
<accession>A0A6J4LQJ4</accession>
<dbReference type="EC" id="2.7.7.8" evidence="2"/>
<keyword evidence="2" id="KW-0548">Nucleotidyltransferase</keyword>
<evidence type="ECO:0000313" key="2">
    <source>
        <dbReference type="EMBL" id="CAA9339196.1"/>
    </source>
</evidence>
<reference evidence="2" key="1">
    <citation type="submission" date="2020-02" db="EMBL/GenBank/DDBJ databases">
        <authorList>
            <person name="Meier V. D."/>
        </authorList>
    </citation>
    <scope>NUCLEOTIDE SEQUENCE</scope>
    <source>
        <strain evidence="2">AVDCRST_MAG24</strain>
    </source>
</reference>
<feature type="non-terminal residue" evidence="2">
    <location>
        <position position="1"/>
    </location>
</feature>
<dbReference type="EMBL" id="CADCUF010000179">
    <property type="protein sequence ID" value="CAA9339196.1"/>
    <property type="molecule type" value="Genomic_DNA"/>
</dbReference>
<evidence type="ECO:0000256" key="1">
    <source>
        <dbReference type="SAM" id="MobiDB-lite"/>
    </source>
</evidence>
<feature type="region of interest" description="Disordered" evidence="1">
    <location>
        <begin position="1"/>
        <end position="35"/>
    </location>
</feature>
<gene>
    <name evidence="2" type="ORF">AVDCRST_MAG24-1198</name>
</gene>
<dbReference type="GO" id="GO:0004654">
    <property type="term" value="F:polyribonucleotide nucleotidyltransferase activity"/>
    <property type="evidence" value="ECO:0007669"/>
    <property type="project" value="UniProtKB-EC"/>
</dbReference>